<evidence type="ECO:0000256" key="1">
    <source>
        <dbReference type="SAM" id="Phobius"/>
    </source>
</evidence>
<sequence length="150" mass="17602">MKNEKSIMLTFAISIGLLSNLARLSTFGFFYLIGLLSTLFFGIIHVIFLRQVHKNYDRLELPSKIIAWIGILIYPLIFLFQFDLEEYKDAFYVYEHLTGEQTTDFEHVAYYIAILSGVLYILNFIRWKYKLKTLHQPTHSGNKVPSKKNL</sequence>
<dbReference type="RefSeq" id="WP_377175711.1">
    <property type="nucleotide sequence ID" value="NZ_JBHTMY010000001.1"/>
</dbReference>
<protein>
    <submittedName>
        <fullName evidence="2">Uncharacterized protein</fullName>
    </submittedName>
</protein>
<name>A0ABW3Y0K3_9FLAO</name>
<keyword evidence="1" id="KW-0812">Transmembrane</keyword>
<evidence type="ECO:0000313" key="3">
    <source>
        <dbReference type="Proteomes" id="UP001597201"/>
    </source>
</evidence>
<accession>A0ABW3Y0K3</accession>
<feature type="transmembrane region" description="Helical" evidence="1">
    <location>
        <begin position="108"/>
        <end position="125"/>
    </location>
</feature>
<dbReference type="EMBL" id="JBHTMY010000001">
    <property type="protein sequence ID" value="MFD1314269.1"/>
    <property type="molecule type" value="Genomic_DNA"/>
</dbReference>
<proteinExistence type="predicted"/>
<keyword evidence="3" id="KW-1185">Reference proteome</keyword>
<reference evidence="3" key="1">
    <citation type="journal article" date="2019" name="Int. J. Syst. Evol. Microbiol.">
        <title>The Global Catalogue of Microorganisms (GCM) 10K type strain sequencing project: providing services to taxonomists for standard genome sequencing and annotation.</title>
        <authorList>
            <consortium name="The Broad Institute Genomics Platform"/>
            <consortium name="The Broad Institute Genome Sequencing Center for Infectious Disease"/>
            <person name="Wu L."/>
            <person name="Ma J."/>
        </authorList>
    </citation>
    <scope>NUCLEOTIDE SEQUENCE [LARGE SCALE GENOMIC DNA]</scope>
    <source>
        <strain evidence="3">CCUG 61485</strain>
    </source>
</reference>
<organism evidence="2 3">
    <name type="scientific">Namhaeicola litoreus</name>
    <dbReference type="NCBI Taxonomy" id="1052145"/>
    <lineage>
        <taxon>Bacteria</taxon>
        <taxon>Pseudomonadati</taxon>
        <taxon>Bacteroidota</taxon>
        <taxon>Flavobacteriia</taxon>
        <taxon>Flavobacteriales</taxon>
        <taxon>Flavobacteriaceae</taxon>
        <taxon>Namhaeicola</taxon>
    </lineage>
</organism>
<keyword evidence="1" id="KW-0472">Membrane</keyword>
<keyword evidence="1" id="KW-1133">Transmembrane helix</keyword>
<dbReference type="Proteomes" id="UP001597201">
    <property type="component" value="Unassembled WGS sequence"/>
</dbReference>
<evidence type="ECO:0000313" key="2">
    <source>
        <dbReference type="EMBL" id="MFD1314269.1"/>
    </source>
</evidence>
<feature type="transmembrane region" description="Helical" evidence="1">
    <location>
        <begin position="61"/>
        <end position="82"/>
    </location>
</feature>
<feature type="transmembrane region" description="Helical" evidence="1">
    <location>
        <begin position="29"/>
        <end position="49"/>
    </location>
</feature>
<comment type="caution">
    <text evidence="2">The sequence shown here is derived from an EMBL/GenBank/DDBJ whole genome shotgun (WGS) entry which is preliminary data.</text>
</comment>
<gene>
    <name evidence="2" type="ORF">ACFQ39_01465</name>
</gene>